<gene>
    <name evidence="1" type="ORF">LNV07_13755</name>
</gene>
<accession>A0ABT2YGN0</accession>
<dbReference type="Proteomes" id="UP001209701">
    <property type="component" value="Unassembled WGS sequence"/>
</dbReference>
<sequence>MIETTKLIKPEADPAPKWFHIAVAASMVLSTGSAVYSSMRTSAAMQALVKENSRLVLASSTPLLQFMNSNFEGGQAALSFSVTNDGNGPARIVWFEMKADGKPIKSLRAQVRASSPETAKLPLEIMTSTIAPRLISPGSSIKMFSWAQPAAKDAEALQLWHQFDRQGRAKISIEACYCSVLDACWISDLEGSIPKPVDSCEPAGRTTLNG</sequence>
<reference evidence="1 2" key="1">
    <citation type="submission" date="2021-11" db="EMBL/GenBank/DDBJ databases">
        <authorList>
            <person name="Liang Q."/>
            <person name="Mou H."/>
            <person name="Liu Z."/>
        </authorList>
    </citation>
    <scope>NUCLEOTIDE SEQUENCE [LARGE SCALE GENOMIC DNA]</scope>
    <source>
        <strain evidence="1 2">CHU3</strain>
    </source>
</reference>
<comment type="caution">
    <text evidence="1">The sequence shown here is derived from an EMBL/GenBank/DDBJ whole genome shotgun (WGS) entry which is preliminary data.</text>
</comment>
<evidence type="ECO:0000313" key="1">
    <source>
        <dbReference type="EMBL" id="MCV2369145.1"/>
    </source>
</evidence>
<evidence type="ECO:0000313" key="2">
    <source>
        <dbReference type="Proteomes" id="UP001209701"/>
    </source>
</evidence>
<dbReference type="EMBL" id="JAJIRN010000006">
    <property type="protein sequence ID" value="MCV2369145.1"/>
    <property type="molecule type" value="Genomic_DNA"/>
</dbReference>
<protein>
    <submittedName>
        <fullName evidence="1">Uncharacterized protein</fullName>
    </submittedName>
</protein>
<proteinExistence type="predicted"/>
<dbReference type="RefSeq" id="WP_263571742.1">
    <property type="nucleotide sequence ID" value="NZ_JAJIRN010000006.1"/>
</dbReference>
<organism evidence="1 2">
    <name type="scientific">Roseateles oligotrophus</name>
    <dbReference type="NCBI Taxonomy" id="1769250"/>
    <lineage>
        <taxon>Bacteria</taxon>
        <taxon>Pseudomonadati</taxon>
        <taxon>Pseudomonadota</taxon>
        <taxon>Betaproteobacteria</taxon>
        <taxon>Burkholderiales</taxon>
        <taxon>Sphaerotilaceae</taxon>
        <taxon>Roseateles</taxon>
    </lineage>
</organism>
<keyword evidence="2" id="KW-1185">Reference proteome</keyword>
<name>A0ABT2YGN0_9BURK</name>